<keyword evidence="3" id="KW-0064">Aspartyl protease</keyword>
<dbReference type="CDD" id="cd00518">
    <property type="entry name" value="H2MP"/>
    <property type="match status" value="1"/>
</dbReference>
<dbReference type="GO" id="GO:0004190">
    <property type="term" value="F:aspartic-type endopeptidase activity"/>
    <property type="evidence" value="ECO:0007669"/>
    <property type="project" value="UniProtKB-KW"/>
</dbReference>
<dbReference type="AlphaFoldDB" id="A0ABD8A984"/>
<evidence type="ECO:0000256" key="1">
    <source>
        <dbReference type="ARBA" id="ARBA00006814"/>
    </source>
</evidence>
<keyword evidence="2 5" id="KW-0645">Protease</keyword>
<dbReference type="Pfam" id="PF01750">
    <property type="entry name" value="HycI"/>
    <property type="match status" value="1"/>
</dbReference>
<dbReference type="NCBIfam" id="TIGR00072">
    <property type="entry name" value="hydrog_prot"/>
    <property type="match status" value="1"/>
</dbReference>
<gene>
    <name evidence="5" type="ORF">R6Y95_09620</name>
</gene>
<reference evidence="5 6" key="1">
    <citation type="submission" date="2023-10" db="EMBL/GenBank/DDBJ databases">
        <title>The complete genome sequence of Methanoculleus palmolei DSM 4273.</title>
        <authorList>
            <person name="Lai S.-J."/>
            <person name="You Y.-T."/>
            <person name="Chen S.-C."/>
        </authorList>
    </citation>
    <scope>NUCLEOTIDE SEQUENCE [LARGE SCALE GENOMIC DNA]</scope>
    <source>
        <strain evidence="5 6">DSM 4273</strain>
    </source>
</reference>
<evidence type="ECO:0000256" key="4">
    <source>
        <dbReference type="ARBA" id="ARBA00022801"/>
    </source>
</evidence>
<dbReference type="PANTHER" id="PTHR30302:SF1">
    <property type="entry name" value="HYDROGENASE 2 MATURATION PROTEASE"/>
    <property type="match status" value="1"/>
</dbReference>
<dbReference type="SUPFAM" id="SSF53163">
    <property type="entry name" value="HybD-like"/>
    <property type="match status" value="1"/>
</dbReference>
<proteinExistence type="inferred from homology"/>
<keyword evidence="4" id="KW-0378">Hydrolase</keyword>
<dbReference type="Gene3D" id="3.40.50.1450">
    <property type="entry name" value="HybD-like"/>
    <property type="match status" value="1"/>
</dbReference>
<comment type="similarity">
    <text evidence="1">Belongs to the peptidase A31 family.</text>
</comment>
<keyword evidence="6" id="KW-1185">Reference proteome</keyword>
<dbReference type="GO" id="GO:0006508">
    <property type="term" value="P:proteolysis"/>
    <property type="evidence" value="ECO:0007669"/>
    <property type="project" value="UniProtKB-KW"/>
</dbReference>
<name>A0ABD8A984_9EURY</name>
<sequence>MQKNRICIIGCGNPLMGNDGAGIRAIQLFEGRYTGVDVIDGGTGGLGLIPLMEGYEKVVIVDAMVDVGDRIGEVLTFEAPPSRGETLACALHDLGIGEAVAVARELGYAGEVVIVGIEAGEIRAFSREIDSAVEEGVRVAGREIRKILRRWTGEAVGALGNENSEYG</sequence>
<dbReference type="Proteomes" id="UP001626603">
    <property type="component" value="Chromosome"/>
</dbReference>
<dbReference type="InterPro" id="IPR000671">
    <property type="entry name" value="Peptidase_A31"/>
</dbReference>
<dbReference type="PANTHER" id="PTHR30302">
    <property type="entry name" value="HYDROGENASE 1 MATURATION PROTEASE"/>
    <property type="match status" value="1"/>
</dbReference>
<dbReference type="EMBL" id="CP137641">
    <property type="protein sequence ID" value="WOX55715.1"/>
    <property type="molecule type" value="Genomic_DNA"/>
</dbReference>
<evidence type="ECO:0000256" key="3">
    <source>
        <dbReference type="ARBA" id="ARBA00022750"/>
    </source>
</evidence>
<dbReference type="PRINTS" id="PR00446">
    <property type="entry name" value="HYDRGNUPTAKE"/>
</dbReference>
<evidence type="ECO:0000256" key="2">
    <source>
        <dbReference type="ARBA" id="ARBA00022670"/>
    </source>
</evidence>
<evidence type="ECO:0000313" key="6">
    <source>
        <dbReference type="Proteomes" id="UP001626603"/>
    </source>
</evidence>
<protein>
    <submittedName>
        <fullName evidence="5">Hydrogenase maturation protease</fullName>
    </submittedName>
</protein>
<evidence type="ECO:0000313" key="5">
    <source>
        <dbReference type="EMBL" id="WOX55715.1"/>
    </source>
</evidence>
<organism evidence="5 6">
    <name type="scientific">Methanoculleus palmolei</name>
    <dbReference type="NCBI Taxonomy" id="72612"/>
    <lineage>
        <taxon>Archaea</taxon>
        <taxon>Methanobacteriati</taxon>
        <taxon>Methanobacteriota</taxon>
        <taxon>Stenosarchaea group</taxon>
        <taxon>Methanomicrobia</taxon>
        <taxon>Methanomicrobiales</taxon>
        <taxon>Methanomicrobiaceae</taxon>
        <taxon>Methanoculleus</taxon>
    </lineage>
</organism>
<dbReference type="InterPro" id="IPR023430">
    <property type="entry name" value="Pept_HybD-like_dom_sf"/>
</dbReference>
<accession>A0ABD8A984</accession>